<organism evidence="2 3">
    <name type="scientific">Trypanosoma conorhini</name>
    <dbReference type="NCBI Taxonomy" id="83891"/>
    <lineage>
        <taxon>Eukaryota</taxon>
        <taxon>Discoba</taxon>
        <taxon>Euglenozoa</taxon>
        <taxon>Kinetoplastea</taxon>
        <taxon>Metakinetoplastina</taxon>
        <taxon>Trypanosomatida</taxon>
        <taxon>Trypanosomatidae</taxon>
        <taxon>Trypanosoma</taxon>
    </lineage>
</organism>
<feature type="region of interest" description="Disordered" evidence="1">
    <location>
        <begin position="577"/>
        <end position="628"/>
    </location>
</feature>
<proteinExistence type="predicted"/>
<feature type="region of interest" description="Disordered" evidence="1">
    <location>
        <begin position="108"/>
        <end position="136"/>
    </location>
</feature>
<keyword evidence="3" id="KW-1185">Reference proteome</keyword>
<feature type="compositionally biased region" description="Basic and acidic residues" evidence="1">
    <location>
        <begin position="782"/>
        <end position="797"/>
    </location>
</feature>
<dbReference type="RefSeq" id="XP_029228078.1">
    <property type="nucleotide sequence ID" value="XM_029371807.1"/>
</dbReference>
<feature type="compositionally biased region" description="Low complexity" evidence="1">
    <location>
        <begin position="123"/>
        <end position="136"/>
    </location>
</feature>
<feature type="compositionally biased region" description="Low complexity" evidence="1">
    <location>
        <begin position="760"/>
        <end position="770"/>
    </location>
</feature>
<dbReference type="AlphaFoldDB" id="A0A3R7NDZ6"/>
<evidence type="ECO:0000313" key="3">
    <source>
        <dbReference type="Proteomes" id="UP000284403"/>
    </source>
</evidence>
<comment type="caution">
    <text evidence="2">The sequence shown here is derived from an EMBL/GenBank/DDBJ whole genome shotgun (WGS) entry which is preliminary data.</text>
</comment>
<accession>A0A3R7NDZ6</accession>
<feature type="compositionally biased region" description="Basic and acidic residues" evidence="1">
    <location>
        <begin position="226"/>
        <end position="236"/>
    </location>
</feature>
<sequence length="797" mass="84891">MSSASPVSSRSTYDEETEYLMNPAANASQACETRRQTTTELMMQQQAQTLYTANGAVTEGMTMGHAVRVPQALQAATRRTMLDVLTQLRRQKENAVVSCAGASLAVRPSHNTRTELDSRGSMTATDAAAPPLLPGTTQVEVNDASILQPDLSRSLRHLMPSHRALPGGLKGQHEQSMNEDSISDFDDDSDVGGGPEQLPQRSSLERLAASGRSPQRPSWASAVSEESTRRHTEHQRNWVKLFASDDPQQGEVDGDAELNTAMPAAKATSAPRTSTKSHRRSAGSFQSLWTEAEDESRQTTGSRTSLATLLNEAEARDEEACAQPVTNAGCASTAYERLRRFTDVLDAEEAEDTRVASRHSLGKPAFLTMLPRNGGGASVSAAFAVLQGAAKRVGGRGGTNAVLKQLSENPTSARVVAYLTRSFEDWKLDAALIRRVDEDDEPHKLSSSGPISLASSGVQLKLLVKVVESAFSLYCLRCEVVWADAQTSKELSCAAHVAEVIQSVREARGGVQEAEVEEGAGHRVPIAPATWTVVLTTAAFRSIPVVVGRHLYLARPFFSYPAIRAIVASLNVTSDAAVQRVQPTTHRQRRPRDADASEAQTGACAPSGDPCGEEISVGATTPERASRPSASLAAVSPFRAYDPFVNPPINLFRKTSAALGSSATMSQGALQRSCSTPRKTTVNLGGDARGQLVASRSQVVVSDPIGTHFPRGPGEEWDVPLEVLLALCPPRKRKSSSAAGTGGGAEKNTSVTPGGIRNGALSPALSSPSSIEVEELSPSLKPKREGGSRCDRILFSD</sequence>
<dbReference type="GeneID" id="40318513"/>
<dbReference type="Proteomes" id="UP000284403">
    <property type="component" value="Unassembled WGS sequence"/>
</dbReference>
<dbReference type="OrthoDB" id="249185at2759"/>
<evidence type="ECO:0000313" key="2">
    <source>
        <dbReference type="EMBL" id="RNF17200.1"/>
    </source>
</evidence>
<protein>
    <submittedName>
        <fullName evidence="2">Uncharacterized protein</fullName>
    </submittedName>
</protein>
<dbReference type="EMBL" id="MKKU01000269">
    <property type="protein sequence ID" value="RNF17200.1"/>
    <property type="molecule type" value="Genomic_DNA"/>
</dbReference>
<name>A0A3R7NDZ6_9TRYP</name>
<evidence type="ECO:0000256" key="1">
    <source>
        <dbReference type="SAM" id="MobiDB-lite"/>
    </source>
</evidence>
<gene>
    <name evidence="2" type="ORF">Tco025E_04902</name>
</gene>
<feature type="compositionally biased region" description="Acidic residues" evidence="1">
    <location>
        <begin position="181"/>
        <end position="190"/>
    </location>
</feature>
<reference evidence="2 3" key="1">
    <citation type="journal article" date="2018" name="BMC Genomics">
        <title>Genomic comparison of Trypanosoma conorhini and Trypanosoma rangeli to Trypanosoma cruzi strains of high and low virulence.</title>
        <authorList>
            <person name="Bradwell K.R."/>
            <person name="Koparde V.N."/>
            <person name="Matveyev A.V."/>
            <person name="Serrano M.G."/>
            <person name="Alves J.M."/>
            <person name="Parikh H."/>
            <person name="Huang B."/>
            <person name="Lee V."/>
            <person name="Espinosa-Alvarez O."/>
            <person name="Ortiz P.A."/>
            <person name="Costa-Martins A.G."/>
            <person name="Teixeira M.M."/>
            <person name="Buck G.A."/>
        </authorList>
    </citation>
    <scope>NUCLEOTIDE SEQUENCE [LARGE SCALE GENOMIC DNA]</scope>
    <source>
        <strain evidence="2 3">025E</strain>
    </source>
</reference>
<feature type="region of interest" description="Disordered" evidence="1">
    <location>
        <begin position="161"/>
        <end position="304"/>
    </location>
</feature>
<feature type="region of interest" description="Disordered" evidence="1">
    <location>
        <begin position="732"/>
        <end position="797"/>
    </location>
</feature>